<evidence type="ECO:0000256" key="1">
    <source>
        <dbReference type="SAM" id="Coils"/>
    </source>
</evidence>
<keyword evidence="3" id="KW-1133">Transmembrane helix</keyword>
<feature type="region of interest" description="Disordered" evidence="2">
    <location>
        <begin position="1"/>
        <end position="28"/>
    </location>
</feature>
<dbReference type="EMBL" id="RAWM01000055">
    <property type="protein sequence ID" value="RKH66978.1"/>
    <property type="molecule type" value="Genomic_DNA"/>
</dbReference>
<feature type="compositionally biased region" description="Basic and acidic residues" evidence="2">
    <location>
        <begin position="1"/>
        <end position="14"/>
    </location>
</feature>
<keyword evidence="3" id="KW-0472">Membrane</keyword>
<evidence type="ECO:0000313" key="4">
    <source>
        <dbReference type="EMBL" id="RKH66978.1"/>
    </source>
</evidence>
<keyword evidence="5" id="KW-1185">Reference proteome</keyword>
<feature type="region of interest" description="Disordered" evidence="2">
    <location>
        <begin position="188"/>
        <end position="207"/>
    </location>
</feature>
<feature type="transmembrane region" description="Helical" evidence="3">
    <location>
        <begin position="148"/>
        <end position="168"/>
    </location>
</feature>
<dbReference type="RefSeq" id="WP_121770495.1">
    <property type="nucleotide sequence ID" value="NZ_RAWM01000055.1"/>
</dbReference>
<gene>
    <name evidence="4" type="ORF">D7X96_20350</name>
</gene>
<organism evidence="4 5">
    <name type="scientific">Corallococcus interemptor</name>
    <dbReference type="NCBI Taxonomy" id="2316720"/>
    <lineage>
        <taxon>Bacteria</taxon>
        <taxon>Pseudomonadati</taxon>
        <taxon>Myxococcota</taxon>
        <taxon>Myxococcia</taxon>
        <taxon>Myxococcales</taxon>
        <taxon>Cystobacterineae</taxon>
        <taxon>Myxococcaceae</taxon>
        <taxon>Corallococcus</taxon>
    </lineage>
</organism>
<name>A0A3A8QG97_9BACT</name>
<evidence type="ECO:0000256" key="2">
    <source>
        <dbReference type="SAM" id="MobiDB-lite"/>
    </source>
</evidence>
<reference evidence="5" key="1">
    <citation type="submission" date="2018-09" db="EMBL/GenBank/DDBJ databases">
        <authorList>
            <person name="Livingstone P.G."/>
            <person name="Whitworth D.E."/>
        </authorList>
    </citation>
    <scope>NUCLEOTIDE SEQUENCE [LARGE SCALE GENOMIC DNA]</scope>
    <source>
        <strain evidence="5">AB047A</strain>
    </source>
</reference>
<sequence>MADQNEEKPTEETPVKAPDAITLVPPQAPTRAEKFLKLVRRPKDTASLTAQLEQSLAASEEYLKGQREIRSKQLKAIHAFEEKVRDVPHMFHGSEHHEHMKAHLAMMRERLADMDVAVKDTKEERDSTLARLERIQERKDKRSEHVRSITIAMLGVSVGLITALATLIDKTGLLGRPKPPEVRVICPTPESKPAPPLEEAVPETIHL</sequence>
<dbReference type="AlphaFoldDB" id="A0A3A8QG97"/>
<accession>A0A3A8QG97</accession>
<evidence type="ECO:0000256" key="3">
    <source>
        <dbReference type="SAM" id="Phobius"/>
    </source>
</evidence>
<keyword evidence="1" id="KW-0175">Coiled coil</keyword>
<keyword evidence="3" id="KW-0812">Transmembrane</keyword>
<comment type="caution">
    <text evidence="4">The sequence shown here is derived from an EMBL/GenBank/DDBJ whole genome shotgun (WGS) entry which is preliminary data.</text>
</comment>
<evidence type="ECO:0000313" key="5">
    <source>
        <dbReference type="Proteomes" id="UP000282656"/>
    </source>
</evidence>
<dbReference type="Proteomes" id="UP000282656">
    <property type="component" value="Unassembled WGS sequence"/>
</dbReference>
<protein>
    <submittedName>
        <fullName evidence="4">Uncharacterized protein</fullName>
    </submittedName>
</protein>
<proteinExistence type="predicted"/>
<feature type="coiled-coil region" evidence="1">
    <location>
        <begin position="104"/>
        <end position="138"/>
    </location>
</feature>